<feature type="transmembrane region" description="Helical" evidence="7">
    <location>
        <begin position="697"/>
        <end position="721"/>
    </location>
</feature>
<dbReference type="PANTHER" id="PTHR30489">
    <property type="entry name" value="LIPOPROTEIN-RELEASING SYSTEM TRANSMEMBRANE PROTEIN LOLE"/>
    <property type="match status" value="1"/>
</dbReference>
<comment type="subcellular location">
    <subcellularLocation>
        <location evidence="1">Cell membrane</location>
        <topology evidence="1">Multi-pass membrane protein</topology>
    </subcellularLocation>
</comment>
<dbReference type="GO" id="GO:0044874">
    <property type="term" value="P:lipoprotein localization to outer membrane"/>
    <property type="evidence" value="ECO:0007669"/>
    <property type="project" value="TreeGrafter"/>
</dbReference>
<feature type="transmembrane region" description="Helical" evidence="7">
    <location>
        <begin position="308"/>
        <end position="337"/>
    </location>
</feature>
<gene>
    <name evidence="9" type="ORF">EAS64_09900</name>
</gene>
<dbReference type="PANTHER" id="PTHR30489:SF0">
    <property type="entry name" value="LIPOPROTEIN-RELEASING SYSTEM TRANSMEMBRANE PROTEIN LOLE"/>
    <property type="match status" value="1"/>
</dbReference>
<dbReference type="EMBL" id="RPFW01000002">
    <property type="protein sequence ID" value="TVZ04938.1"/>
    <property type="molecule type" value="Genomic_DNA"/>
</dbReference>
<evidence type="ECO:0000313" key="9">
    <source>
        <dbReference type="EMBL" id="TVZ04938.1"/>
    </source>
</evidence>
<dbReference type="AlphaFoldDB" id="A0A6P2C171"/>
<keyword evidence="5 7" id="KW-1133">Transmembrane helix</keyword>
<keyword evidence="4 7" id="KW-0812">Transmembrane</keyword>
<evidence type="ECO:0000256" key="5">
    <source>
        <dbReference type="ARBA" id="ARBA00022989"/>
    </source>
</evidence>
<feature type="transmembrane region" description="Helical" evidence="7">
    <location>
        <begin position="655"/>
        <end position="677"/>
    </location>
</feature>
<protein>
    <submittedName>
        <fullName evidence="9">ABC transporter permease</fullName>
    </submittedName>
</protein>
<evidence type="ECO:0000259" key="8">
    <source>
        <dbReference type="Pfam" id="PF02687"/>
    </source>
</evidence>
<feature type="transmembrane region" description="Helical" evidence="7">
    <location>
        <begin position="349"/>
        <end position="370"/>
    </location>
</feature>
<evidence type="ECO:0000256" key="6">
    <source>
        <dbReference type="ARBA" id="ARBA00023136"/>
    </source>
</evidence>
<evidence type="ECO:0000256" key="7">
    <source>
        <dbReference type="SAM" id="Phobius"/>
    </source>
</evidence>
<accession>A0A6P2C171</accession>
<evidence type="ECO:0000256" key="2">
    <source>
        <dbReference type="ARBA" id="ARBA00005236"/>
    </source>
</evidence>
<keyword evidence="3" id="KW-1003">Cell membrane</keyword>
<reference evidence="9 10" key="1">
    <citation type="submission" date="2018-11" db="EMBL/GenBank/DDBJ databases">
        <title>Trebonia kvetii gen.nov., sp.nov., a novel acidophilic actinobacterium, and proposal of the new actinobacterial family Treboniaceae fam. nov.</title>
        <authorList>
            <person name="Rapoport D."/>
            <person name="Sagova-Mareckova M."/>
            <person name="Sedlacek I."/>
            <person name="Provaznik J."/>
            <person name="Kralova S."/>
            <person name="Pavlinic D."/>
            <person name="Benes V."/>
            <person name="Kopecky J."/>
        </authorList>
    </citation>
    <scope>NUCLEOTIDE SEQUENCE [LARGE SCALE GENOMIC DNA]</scope>
    <source>
        <strain evidence="9 10">15Tr583</strain>
    </source>
</reference>
<feature type="domain" description="ABC3 transporter permease C-terminal" evidence="8">
    <location>
        <begin position="664"/>
        <end position="768"/>
    </location>
</feature>
<dbReference type="GO" id="GO:0098797">
    <property type="term" value="C:plasma membrane protein complex"/>
    <property type="evidence" value="ECO:0007669"/>
    <property type="project" value="TreeGrafter"/>
</dbReference>
<comment type="caution">
    <text evidence="9">The sequence shown here is derived from an EMBL/GenBank/DDBJ whole genome shotgun (WGS) entry which is preliminary data.</text>
</comment>
<dbReference type="InterPro" id="IPR003838">
    <property type="entry name" value="ABC3_permease_C"/>
</dbReference>
<name>A0A6P2C171_9ACTN</name>
<proteinExistence type="inferred from homology"/>
<evidence type="ECO:0000256" key="3">
    <source>
        <dbReference type="ARBA" id="ARBA00022475"/>
    </source>
</evidence>
<feature type="transmembrane region" description="Helical" evidence="7">
    <location>
        <begin position="12"/>
        <end position="34"/>
    </location>
</feature>
<evidence type="ECO:0000313" key="10">
    <source>
        <dbReference type="Proteomes" id="UP000460272"/>
    </source>
</evidence>
<feature type="transmembrane region" description="Helical" evidence="7">
    <location>
        <begin position="254"/>
        <end position="271"/>
    </location>
</feature>
<comment type="similarity">
    <text evidence="2">Belongs to the ABC-4 integral membrane protein family. LolC/E subfamily.</text>
</comment>
<organism evidence="9 10">
    <name type="scientific">Trebonia kvetii</name>
    <dbReference type="NCBI Taxonomy" id="2480626"/>
    <lineage>
        <taxon>Bacteria</taxon>
        <taxon>Bacillati</taxon>
        <taxon>Actinomycetota</taxon>
        <taxon>Actinomycetes</taxon>
        <taxon>Streptosporangiales</taxon>
        <taxon>Treboniaceae</taxon>
        <taxon>Trebonia</taxon>
    </lineage>
</organism>
<dbReference type="Pfam" id="PF02687">
    <property type="entry name" value="FtsX"/>
    <property type="match status" value="1"/>
</dbReference>
<dbReference type="OrthoDB" id="3543912at2"/>
<feature type="transmembrane region" description="Helical" evidence="7">
    <location>
        <begin position="416"/>
        <end position="436"/>
    </location>
</feature>
<keyword evidence="10" id="KW-1185">Reference proteome</keyword>
<sequence length="781" mass="79455">MDDVRAGLRARWRSWLTLALVAGLIGGLVTAVAAGARRTDAAYPGLTAWSNPPDDLVSLDAGGEFASVDAAAVRRLPQVAASAPLTNYVSLSPAQAALMAPGDAAIPAARWHRKLLSGRLPDPGRPDEADVSFTLAQSMHLSPGDTVRLRLLGVSGKPVSVWFRVVGVEAAPSEFPPQYGTGIDVVWATPAFSRQQRGALVSQRDIALWLRGGAAVVPAVERQITRLGGGKALSDYPLAPQAANTRRSIHQQAVTLWLLAGMLALLGLLVLDQLLARLTVTEAADYRTLRALGISAAQLTEAGLLRAALIGTAGAVAGTAGAVAVSGVFPIGLAAVARLGPGVTADWPALGAGMLATVAGTVLCAAWPAWRAAVAVTRLSDIPVTSARQARVAHAIRLVTAATGLRLALAPRTGRSAIAASVLGVLGLSAAVVFTASSAHLLATPRLYGVTWDAIVEGLGDEPIAAVERAIAADSQVASWAPAYLGVLVQVNGKQVGVITTSGGAGDAMAAVPVRGRPPRGPQEIVLGERTLAALGAHIGSTVLVQIPGMGKPTARTVVGTAVFPAVGDQSQLGTGAELTTSGLLTLVAPHVPVPPPSGVLVSFQGQHAAPGNDGGGQEISALTAIVQRAGPYGVVPADTPVDLVNFGQLQDLPLLTGLGLGGLAMLTITHLLLTSVRRHRRELSVLRALGFTPRQVRATVGWMAASFATVALAGVPLGIASGRLAWVAFTGQLGIVPVTVVPAGWVAALAAAVIALSVAVAAVPARSAARARLAAVLRAE</sequence>
<evidence type="ECO:0000256" key="1">
    <source>
        <dbReference type="ARBA" id="ARBA00004651"/>
    </source>
</evidence>
<dbReference type="InterPro" id="IPR051447">
    <property type="entry name" value="Lipoprotein-release_system"/>
</dbReference>
<dbReference type="RefSeq" id="WP_145852644.1">
    <property type="nucleotide sequence ID" value="NZ_RPFW01000002.1"/>
</dbReference>
<evidence type="ECO:0000256" key="4">
    <source>
        <dbReference type="ARBA" id="ARBA00022692"/>
    </source>
</evidence>
<keyword evidence="6 7" id="KW-0472">Membrane</keyword>
<feature type="transmembrane region" description="Helical" evidence="7">
    <location>
        <begin position="741"/>
        <end position="764"/>
    </location>
</feature>
<dbReference type="Proteomes" id="UP000460272">
    <property type="component" value="Unassembled WGS sequence"/>
</dbReference>